<proteinExistence type="predicted"/>
<accession>A0A5N5JMC6</accession>
<dbReference type="PIRSF" id="PIRSF017903">
    <property type="entry name" value="CPDase_plant"/>
    <property type="match status" value="1"/>
</dbReference>
<reference evidence="2" key="1">
    <citation type="journal article" date="2019" name="Gigascience">
        <title>De novo genome assembly of the endangered Acer yangbiense, a plant species with extremely small populations endemic to Yunnan Province, China.</title>
        <authorList>
            <person name="Yang J."/>
            <person name="Wariss H.M."/>
            <person name="Tao L."/>
            <person name="Zhang R."/>
            <person name="Yun Q."/>
            <person name="Hollingsworth P."/>
            <person name="Dao Z."/>
            <person name="Luo G."/>
            <person name="Guo H."/>
            <person name="Ma Y."/>
            <person name="Sun W."/>
        </authorList>
    </citation>
    <scope>NUCLEOTIDE SEQUENCE [LARGE SCALE GENOMIC DNA]</scope>
    <source>
        <strain evidence="2">cv. br00</strain>
    </source>
</reference>
<dbReference type="Gene3D" id="3.90.1140.10">
    <property type="entry name" value="Cyclic phosphodiesterase"/>
    <property type="match status" value="1"/>
</dbReference>
<evidence type="ECO:0000313" key="2">
    <source>
        <dbReference type="Proteomes" id="UP000326939"/>
    </source>
</evidence>
<dbReference type="GO" id="GO:0004113">
    <property type="term" value="F:2',3'-cyclic-nucleotide 3'-phosphodiesterase activity"/>
    <property type="evidence" value="ECO:0007669"/>
    <property type="project" value="TreeGrafter"/>
</dbReference>
<dbReference type="InterPro" id="IPR012386">
    <property type="entry name" value="Cyclic-nucl_3Pdiesterase"/>
</dbReference>
<protein>
    <submittedName>
        <fullName evidence="1">Uncharacterized protein</fullName>
    </submittedName>
</protein>
<dbReference type="SUPFAM" id="SSF55144">
    <property type="entry name" value="LigT-like"/>
    <property type="match status" value="1"/>
</dbReference>
<dbReference type="InterPro" id="IPR009097">
    <property type="entry name" value="Cyclic_Pdiesterase"/>
</dbReference>
<dbReference type="GO" id="GO:0009187">
    <property type="term" value="P:cyclic nucleotide metabolic process"/>
    <property type="evidence" value="ECO:0007669"/>
    <property type="project" value="TreeGrafter"/>
</dbReference>
<dbReference type="PANTHER" id="PTHR28141">
    <property type="entry name" value="2',3'-CYCLIC-NUCLEOTIDE 3'-PHOSPHODIESTERASE"/>
    <property type="match status" value="1"/>
</dbReference>
<dbReference type="AlphaFoldDB" id="A0A5N5JMC6"/>
<dbReference type="EMBL" id="VDCV01000017">
    <property type="protein sequence ID" value="KAB5516217.1"/>
    <property type="molecule type" value="Genomic_DNA"/>
</dbReference>
<keyword evidence="2" id="KW-1185">Reference proteome</keyword>
<sequence>MEIADEKTGAVAQMNDYSVWAIPPEAVGEKLKNLMGALRSEFGGPEIPPHITVVGATSLTEQDAVEKFRSACEGLKAYHAMADLVIAGAFPSQCLYLLFHSTPELYTYNEFDNYPTIFQVMDASAHCCRYFGYKRSNRYMPHLSLLYGTLTKDEKNKAREKASVLDESIDSLNFQISRLALWKTDRKDKLTLESWKQIAECSLSPN</sequence>
<comment type="caution">
    <text evidence="1">The sequence shown here is derived from an EMBL/GenBank/DDBJ whole genome shotgun (WGS) entry which is preliminary data.</text>
</comment>
<dbReference type="FunFam" id="3.90.1140.10:FF:000007">
    <property type="entry name" value="Cyclic phosphodiesterase"/>
    <property type="match status" value="1"/>
</dbReference>
<name>A0A5N5JMC6_9ROSI</name>
<organism evidence="1 2">
    <name type="scientific">Salix brachista</name>
    <dbReference type="NCBI Taxonomy" id="2182728"/>
    <lineage>
        <taxon>Eukaryota</taxon>
        <taxon>Viridiplantae</taxon>
        <taxon>Streptophyta</taxon>
        <taxon>Embryophyta</taxon>
        <taxon>Tracheophyta</taxon>
        <taxon>Spermatophyta</taxon>
        <taxon>Magnoliopsida</taxon>
        <taxon>eudicotyledons</taxon>
        <taxon>Gunneridae</taxon>
        <taxon>Pentapetalae</taxon>
        <taxon>rosids</taxon>
        <taxon>fabids</taxon>
        <taxon>Malpighiales</taxon>
        <taxon>Salicaceae</taxon>
        <taxon>Saliceae</taxon>
        <taxon>Salix</taxon>
    </lineage>
</organism>
<dbReference type="Pfam" id="PF13563">
    <property type="entry name" value="2_5_RNA_ligase2"/>
    <property type="match status" value="1"/>
</dbReference>
<dbReference type="Proteomes" id="UP000326939">
    <property type="component" value="Chromosome 17"/>
</dbReference>
<gene>
    <name evidence="1" type="ORF">DKX38_026865</name>
</gene>
<dbReference type="PANTHER" id="PTHR28141:SF1">
    <property type="entry name" value="2',3'-CYCLIC-NUCLEOTIDE 3'-PHOSPHODIESTERASE"/>
    <property type="match status" value="1"/>
</dbReference>
<evidence type="ECO:0000313" key="1">
    <source>
        <dbReference type="EMBL" id="KAB5516217.1"/>
    </source>
</evidence>